<gene>
    <name evidence="1" type="ORF">K6K41_16005</name>
</gene>
<protein>
    <submittedName>
        <fullName evidence="1">Uncharacterized protein</fullName>
    </submittedName>
</protein>
<dbReference type="KEGG" id="cmet:K6K41_16005"/>
<name>A0A9E6R654_9HYPH</name>
<dbReference type="AlphaFoldDB" id="A0A9E6R654"/>
<dbReference type="Proteomes" id="UP000825701">
    <property type="component" value="Chromosome"/>
</dbReference>
<organism evidence="1 2">
    <name type="scientific">Chenggangzhangella methanolivorans</name>
    <dbReference type="NCBI Taxonomy" id="1437009"/>
    <lineage>
        <taxon>Bacteria</taxon>
        <taxon>Pseudomonadati</taxon>
        <taxon>Pseudomonadota</taxon>
        <taxon>Alphaproteobacteria</taxon>
        <taxon>Hyphomicrobiales</taxon>
        <taxon>Methylopilaceae</taxon>
        <taxon>Chenggangzhangella</taxon>
    </lineage>
</organism>
<accession>A0A9E6R654</accession>
<proteinExistence type="predicted"/>
<reference evidence="1" key="1">
    <citation type="submission" date="2021-08" db="EMBL/GenBank/DDBJ databases">
        <authorList>
            <person name="Zhang H."/>
            <person name="Xu M."/>
            <person name="Yu Z."/>
            <person name="Yang L."/>
            <person name="Cai Y."/>
        </authorList>
    </citation>
    <scope>NUCLEOTIDE SEQUENCE</scope>
    <source>
        <strain evidence="1">CHL1</strain>
    </source>
</reference>
<evidence type="ECO:0000313" key="2">
    <source>
        <dbReference type="Proteomes" id="UP000825701"/>
    </source>
</evidence>
<keyword evidence="2" id="KW-1185">Reference proteome</keyword>
<dbReference type="EMBL" id="CP081869">
    <property type="protein sequence ID" value="QZN98539.1"/>
    <property type="molecule type" value="Genomic_DNA"/>
</dbReference>
<evidence type="ECO:0000313" key="1">
    <source>
        <dbReference type="EMBL" id="QZN98539.1"/>
    </source>
</evidence>
<dbReference type="RefSeq" id="WP_261401471.1">
    <property type="nucleotide sequence ID" value="NZ_CP081869.1"/>
</dbReference>
<sequence>MTAAEIAACQAALDAAEQAAEALRAVLHGERPHVAPTDALRLKQAQAETGWSEKTARRWAKKLGFKVGGVWYIERAKLRTVAP</sequence>